<organism evidence="3 4">
    <name type="scientific">Petromyzon marinus</name>
    <name type="common">Sea lamprey</name>
    <dbReference type="NCBI Taxonomy" id="7757"/>
    <lineage>
        <taxon>Eukaryota</taxon>
        <taxon>Metazoa</taxon>
        <taxon>Chordata</taxon>
        <taxon>Craniata</taxon>
        <taxon>Vertebrata</taxon>
        <taxon>Cyclostomata</taxon>
        <taxon>Hyperoartia</taxon>
        <taxon>Petromyzontiformes</taxon>
        <taxon>Petromyzontidae</taxon>
        <taxon>Petromyzon</taxon>
    </lineage>
</organism>
<dbReference type="AlphaFoldDB" id="A0AAJ7XDD7"/>
<dbReference type="GeneID" id="116953973"/>
<feature type="transmembrane region" description="Helical" evidence="2">
    <location>
        <begin position="122"/>
        <end position="146"/>
    </location>
</feature>
<keyword evidence="2" id="KW-1133">Transmembrane helix</keyword>
<dbReference type="RefSeq" id="XP_032830210.1">
    <property type="nucleotide sequence ID" value="XM_032974319.1"/>
</dbReference>
<dbReference type="Proteomes" id="UP001318040">
    <property type="component" value="Chromosome 53"/>
</dbReference>
<keyword evidence="2" id="KW-0812">Transmembrane</keyword>
<name>A0AAJ7XDD7_PETMA</name>
<protein>
    <submittedName>
        <fullName evidence="4">Uncharacterized protein LOC116953973 isoform X2</fullName>
    </submittedName>
</protein>
<sequence>MEIGSKEAPFLFDFDDVAPIYMKKIVDIIDSMKPKGLFDSLKSMKIPGMLGGKNDVDVPDVLRKLIALSREYDEVIQQLAEAPCENCGRKSVPAVKCGTCERVVIKCSACSFLNRILGNPDLLRLLGCSMLVVILIFIVTILATSFKKEEDPQSVMLREVLSQKEFKPALQTHSKKKKKKSSGHKEPSSKHHSQNKSPKAGKTKQTPAHPTTP</sequence>
<keyword evidence="3" id="KW-1185">Reference proteome</keyword>
<evidence type="ECO:0000313" key="4">
    <source>
        <dbReference type="RefSeq" id="XP_032830210.1"/>
    </source>
</evidence>
<keyword evidence="2" id="KW-0472">Membrane</keyword>
<reference evidence="4" key="1">
    <citation type="submission" date="2025-08" db="UniProtKB">
        <authorList>
            <consortium name="RefSeq"/>
        </authorList>
    </citation>
    <scope>IDENTIFICATION</scope>
    <source>
        <tissue evidence="4">Sperm</tissue>
    </source>
</reference>
<evidence type="ECO:0000313" key="3">
    <source>
        <dbReference type="Proteomes" id="UP001318040"/>
    </source>
</evidence>
<accession>A0AAJ7XDD7</accession>
<feature type="region of interest" description="Disordered" evidence="1">
    <location>
        <begin position="166"/>
        <end position="213"/>
    </location>
</feature>
<evidence type="ECO:0000256" key="1">
    <source>
        <dbReference type="SAM" id="MobiDB-lite"/>
    </source>
</evidence>
<gene>
    <name evidence="4" type="primary">LOC116953973</name>
</gene>
<feature type="compositionally biased region" description="Basic residues" evidence="1">
    <location>
        <begin position="190"/>
        <end position="202"/>
    </location>
</feature>
<evidence type="ECO:0000256" key="2">
    <source>
        <dbReference type="SAM" id="Phobius"/>
    </source>
</evidence>
<feature type="compositionally biased region" description="Basic residues" evidence="1">
    <location>
        <begin position="173"/>
        <end position="182"/>
    </location>
</feature>
<proteinExistence type="predicted"/>
<feature type="compositionally biased region" description="Polar residues" evidence="1">
    <location>
        <begin position="203"/>
        <end position="213"/>
    </location>
</feature>